<evidence type="ECO:0000256" key="1">
    <source>
        <dbReference type="SAM" id="SignalP"/>
    </source>
</evidence>
<gene>
    <name evidence="2" type="ORF">AB5J54_16880</name>
</gene>
<dbReference type="Gene3D" id="2.30.30.40">
    <property type="entry name" value="SH3 Domains"/>
    <property type="match status" value="1"/>
</dbReference>
<dbReference type="RefSeq" id="WP_369144739.1">
    <property type="nucleotide sequence ID" value="NZ_CP163444.1"/>
</dbReference>
<accession>A0AB39T1A7</accession>
<feature type="signal peptide" evidence="1">
    <location>
        <begin position="1"/>
        <end position="27"/>
    </location>
</feature>
<reference evidence="2" key="1">
    <citation type="submission" date="2024-07" db="EMBL/GenBank/DDBJ databases">
        <authorList>
            <person name="Yu S.T."/>
        </authorList>
    </citation>
    <scope>NUCLEOTIDE SEQUENCE</scope>
    <source>
        <strain evidence="2">R44</strain>
    </source>
</reference>
<feature type="chain" id="PRO_5044210806" description="SH3 domain-containing protein" evidence="1">
    <location>
        <begin position="28"/>
        <end position="121"/>
    </location>
</feature>
<evidence type="ECO:0000313" key="2">
    <source>
        <dbReference type="EMBL" id="XDQ72081.1"/>
    </source>
</evidence>
<keyword evidence="1" id="KW-0732">Signal</keyword>
<proteinExistence type="predicted"/>
<sequence>MRLRTKLAAVALGAVAATGGLVLPATAAVAAPDGTAACSSPGWSNRDGRAGGTNTDYVNIRSGPTTECVALGQAQASHGLTLHCWVAGQDGTWSHVRDNTTGVSGWIKDSLLNGYGSPLPC</sequence>
<dbReference type="AlphaFoldDB" id="A0AB39T1A7"/>
<dbReference type="EMBL" id="CP163444">
    <property type="protein sequence ID" value="XDQ72081.1"/>
    <property type="molecule type" value="Genomic_DNA"/>
</dbReference>
<name>A0AB39T1A7_9ACTN</name>
<organism evidence="2">
    <name type="scientific">Streptomyces sp. R44</name>
    <dbReference type="NCBI Taxonomy" id="3238633"/>
    <lineage>
        <taxon>Bacteria</taxon>
        <taxon>Bacillati</taxon>
        <taxon>Actinomycetota</taxon>
        <taxon>Actinomycetes</taxon>
        <taxon>Kitasatosporales</taxon>
        <taxon>Streptomycetaceae</taxon>
        <taxon>Streptomyces</taxon>
    </lineage>
</organism>
<protein>
    <recommendedName>
        <fullName evidence="3">SH3 domain-containing protein</fullName>
    </recommendedName>
</protein>
<evidence type="ECO:0008006" key="3">
    <source>
        <dbReference type="Google" id="ProtNLM"/>
    </source>
</evidence>